<evidence type="ECO:0000313" key="4">
    <source>
        <dbReference type="Proteomes" id="UP000614811"/>
    </source>
</evidence>
<organism evidence="3 4">
    <name type="scientific">Arenicella chitinivorans</name>
    <dbReference type="NCBI Taxonomy" id="1329800"/>
    <lineage>
        <taxon>Bacteria</taxon>
        <taxon>Pseudomonadati</taxon>
        <taxon>Pseudomonadota</taxon>
        <taxon>Gammaproteobacteria</taxon>
        <taxon>Arenicellales</taxon>
        <taxon>Arenicellaceae</taxon>
        <taxon>Arenicella</taxon>
    </lineage>
</organism>
<gene>
    <name evidence="3" type="ORF">GCM10008090_15860</name>
</gene>
<feature type="signal peptide" evidence="1">
    <location>
        <begin position="1"/>
        <end position="28"/>
    </location>
</feature>
<sequence length="212" mass="23485">MNIKNTLRRKVLIALTAVMMVPFSNSMAASLSEMPSGAYDLDLTHASVLWKVSHLGFSTYIGRFENFDADLVLDTQDFTKSSVDVEIQVDSLETAFPFPEKEDFNKKLSMEWFKGGEFPTINFVSKKVSALAEDNTFTIEGDLTLMGNTHPVTLDAKLNGFTPSHPFKKVPLIGFSAVTTIDRTVWGLSNYAPNIGADVKVEIEGEFTMQAK</sequence>
<dbReference type="SUPFAM" id="SSF101874">
    <property type="entry name" value="YceI-like"/>
    <property type="match status" value="1"/>
</dbReference>
<dbReference type="EMBL" id="BMXA01000002">
    <property type="protein sequence ID" value="GHA06988.1"/>
    <property type="molecule type" value="Genomic_DNA"/>
</dbReference>
<evidence type="ECO:0000256" key="1">
    <source>
        <dbReference type="SAM" id="SignalP"/>
    </source>
</evidence>
<dbReference type="Gene3D" id="2.40.128.110">
    <property type="entry name" value="Lipid/polyisoprenoid-binding, YceI-like"/>
    <property type="match status" value="1"/>
</dbReference>
<keyword evidence="4" id="KW-1185">Reference proteome</keyword>
<dbReference type="RefSeq" id="WP_189399617.1">
    <property type="nucleotide sequence ID" value="NZ_BMXA01000002.1"/>
</dbReference>
<dbReference type="PANTHER" id="PTHR34406:SF1">
    <property type="entry name" value="PROTEIN YCEI"/>
    <property type="match status" value="1"/>
</dbReference>
<evidence type="ECO:0000259" key="2">
    <source>
        <dbReference type="SMART" id="SM00867"/>
    </source>
</evidence>
<comment type="caution">
    <text evidence="3">The sequence shown here is derived from an EMBL/GenBank/DDBJ whole genome shotgun (WGS) entry which is preliminary data.</text>
</comment>
<dbReference type="PANTHER" id="PTHR34406">
    <property type="entry name" value="PROTEIN YCEI"/>
    <property type="match status" value="1"/>
</dbReference>
<feature type="chain" id="PRO_5037712081" evidence="1">
    <location>
        <begin position="29"/>
        <end position="212"/>
    </location>
</feature>
<reference evidence="3" key="2">
    <citation type="submission" date="2020-09" db="EMBL/GenBank/DDBJ databases">
        <authorList>
            <person name="Sun Q."/>
            <person name="Kim S."/>
        </authorList>
    </citation>
    <scope>NUCLEOTIDE SEQUENCE</scope>
    <source>
        <strain evidence="3">KCTC 12711</strain>
    </source>
</reference>
<name>A0A918RNN4_9GAMM</name>
<proteinExistence type="predicted"/>
<dbReference type="Pfam" id="PF04264">
    <property type="entry name" value="YceI"/>
    <property type="match status" value="1"/>
</dbReference>
<reference evidence="3" key="1">
    <citation type="journal article" date="2014" name="Int. J. Syst. Evol. Microbiol.">
        <title>Complete genome sequence of Corynebacterium casei LMG S-19264T (=DSM 44701T), isolated from a smear-ripened cheese.</title>
        <authorList>
            <consortium name="US DOE Joint Genome Institute (JGI-PGF)"/>
            <person name="Walter F."/>
            <person name="Albersmeier A."/>
            <person name="Kalinowski J."/>
            <person name="Ruckert C."/>
        </authorList>
    </citation>
    <scope>NUCLEOTIDE SEQUENCE</scope>
    <source>
        <strain evidence="3">KCTC 12711</strain>
    </source>
</reference>
<dbReference type="InterPro" id="IPR007372">
    <property type="entry name" value="Lipid/polyisoprenoid-bd_YceI"/>
</dbReference>
<dbReference type="AlphaFoldDB" id="A0A918RNN4"/>
<protein>
    <submittedName>
        <fullName evidence="3">Polyisoprenoid-binding protein</fullName>
    </submittedName>
</protein>
<dbReference type="InterPro" id="IPR036761">
    <property type="entry name" value="TTHA0802/YceI-like_sf"/>
</dbReference>
<feature type="domain" description="Lipid/polyisoprenoid-binding YceI-like" evidence="2">
    <location>
        <begin position="38"/>
        <end position="208"/>
    </location>
</feature>
<keyword evidence="1" id="KW-0732">Signal</keyword>
<evidence type="ECO:0000313" key="3">
    <source>
        <dbReference type="EMBL" id="GHA06988.1"/>
    </source>
</evidence>
<accession>A0A918RNN4</accession>
<dbReference type="Proteomes" id="UP000614811">
    <property type="component" value="Unassembled WGS sequence"/>
</dbReference>
<dbReference type="SMART" id="SM00867">
    <property type="entry name" value="YceI"/>
    <property type="match status" value="1"/>
</dbReference>